<protein>
    <submittedName>
        <fullName evidence="2">Uncharacterized protein</fullName>
    </submittedName>
</protein>
<gene>
    <name evidence="2" type="ORF">LY89DRAFT_737794</name>
</gene>
<proteinExistence type="predicted"/>
<reference evidence="2 3" key="1">
    <citation type="submission" date="2015-10" db="EMBL/GenBank/DDBJ databases">
        <title>Full genome of DAOMC 229536 Phialocephala scopiformis, a fungal endophyte of spruce producing the potent anti-insectan compound rugulosin.</title>
        <authorList>
            <consortium name="DOE Joint Genome Institute"/>
            <person name="Walker A.K."/>
            <person name="Frasz S.L."/>
            <person name="Seifert K.A."/>
            <person name="Miller J.D."/>
            <person name="Mondo S.J."/>
            <person name="Labutti K."/>
            <person name="Lipzen A."/>
            <person name="Dockter R."/>
            <person name="Kennedy M."/>
            <person name="Grigoriev I.V."/>
            <person name="Spatafora J.W."/>
        </authorList>
    </citation>
    <scope>NUCLEOTIDE SEQUENCE [LARGE SCALE GENOMIC DNA]</scope>
    <source>
        <strain evidence="2 3">CBS 120377</strain>
    </source>
</reference>
<dbReference type="KEGG" id="psco:LY89DRAFT_737794"/>
<feature type="compositionally biased region" description="Basic and acidic residues" evidence="1">
    <location>
        <begin position="1"/>
        <end position="13"/>
    </location>
</feature>
<dbReference type="InParanoid" id="A0A194WYX7"/>
<dbReference type="STRING" id="149040.A0A194WYX7"/>
<dbReference type="PANTHER" id="PTHR37540">
    <property type="entry name" value="TRANSCRIPTION FACTOR (ACR-2), PUTATIVE-RELATED-RELATED"/>
    <property type="match status" value="1"/>
</dbReference>
<organism evidence="2 3">
    <name type="scientific">Mollisia scopiformis</name>
    <name type="common">Conifer needle endophyte fungus</name>
    <name type="synonym">Phialocephala scopiformis</name>
    <dbReference type="NCBI Taxonomy" id="149040"/>
    <lineage>
        <taxon>Eukaryota</taxon>
        <taxon>Fungi</taxon>
        <taxon>Dikarya</taxon>
        <taxon>Ascomycota</taxon>
        <taxon>Pezizomycotina</taxon>
        <taxon>Leotiomycetes</taxon>
        <taxon>Helotiales</taxon>
        <taxon>Mollisiaceae</taxon>
        <taxon>Mollisia</taxon>
    </lineage>
</organism>
<feature type="compositionally biased region" description="Low complexity" evidence="1">
    <location>
        <begin position="84"/>
        <end position="104"/>
    </location>
</feature>
<dbReference type="Proteomes" id="UP000070700">
    <property type="component" value="Unassembled WGS sequence"/>
</dbReference>
<name>A0A194WYX7_MOLSC</name>
<dbReference type="GeneID" id="28830025"/>
<dbReference type="AlphaFoldDB" id="A0A194WYX7"/>
<feature type="region of interest" description="Disordered" evidence="1">
    <location>
        <begin position="1"/>
        <end position="104"/>
    </location>
</feature>
<evidence type="ECO:0000256" key="1">
    <source>
        <dbReference type="SAM" id="MobiDB-lite"/>
    </source>
</evidence>
<evidence type="ECO:0000313" key="3">
    <source>
        <dbReference type="Proteomes" id="UP000070700"/>
    </source>
</evidence>
<dbReference type="EMBL" id="KQ947423">
    <property type="protein sequence ID" value="KUJ12894.1"/>
    <property type="molecule type" value="Genomic_DNA"/>
</dbReference>
<dbReference type="Pfam" id="PF11951">
    <property type="entry name" value="Fungal_trans_2"/>
    <property type="match status" value="1"/>
</dbReference>
<dbReference type="OrthoDB" id="3469225at2759"/>
<dbReference type="PANTHER" id="PTHR37540:SF5">
    <property type="entry name" value="TRANSCRIPTION FACTOR DOMAIN-CONTAINING PROTEIN"/>
    <property type="match status" value="1"/>
</dbReference>
<dbReference type="RefSeq" id="XP_018067249.1">
    <property type="nucleotide sequence ID" value="XM_018220299.1"/>
</dbReference>
<sequence>MDKTSAGSKEHTQGDLAVTDDPTGSTSNKTAPAQGFEWIAHGDASARRRARAHVTRGFRRAKAAQAQLEKGGDVVRKKGKKSKSISPPESESGSSTSSPAESTPIYNEEVQVAPSAVVVQNLGAGLGSGRTDPFSSLPVNMSPDAYALLDHYFFGMAPLSFAGDQRSNFQPVKSLIFNVGLADSSVFHLVLSAAAKDIAYIRGQEESQDVVRHRGIALELIKKRVLDWQASSADGTLVAVALLAGTELLFGTPQNYNTHMAGLETMLNLRGGLEAFRETNPQLYSIVCWFDCSGSCNLLSKRRFTPIKYVPDLLYTAIDGVPEKILQGLPVGYDLFKELVSMFEGMHNVTSLVQSSGDHIHERPEFIVQSEAELYKTLCMPDTEGVRSRRRHIHQSLLILPLVYMALVSEYEGASAELFLYRFQKVLAGDAAPWGEAVANLFRTLLVSEPWESRLFAMQISLLVDVCTTLEWQSWREIKSSLLQFFIYDPACHGPMQESWKNRIITITK</sequence>
<keyword evidence="3" id="KW-1185">Reference proteome</keyword>
<evidence type="ECO:0000313" key="2">
    <source>
        <dbReference type="EMBL" id="KUJ12894.1"/>
    </source>
</evidence>
<feature type="compositionally biased region" description="Basic residues" evidence="1">
    <location>
        <begin position="47"/>
        <end position="62"/>
    </location>
</feature>
<feature type="compositionally biased region" description="Polar residues" evidence="1">
    <location>
        <begin position="22"/>
        <end position="31"/>
    </location>
</feature>
<dbReference type="InterPro" id="IPR021858">
    <property type="entry name" value="Fun_TF"/>
</dbReference>
<accession>A0A194WYX7</accession>